<proteinExistence type="inferred from homology"/>
<protein>
    <recommendedName>
        <fullName evidence="3">Fumarylacetoacetase-like C-terminal domain-containing protein</fullName>
    </recommendedName>
</protein>
<feature type="domain" description="Fumarylacetoacetase-like C-terminal" evidence="3">
    <location>
        <begin position="79"/>
        <end position="285"/>
    </location>
</feature>
<dbReference type="KEGG" id="aace:A0U92_15145"/>
<name>A0A1U9KJH9_ACEAC</name>
<sequence length="287" mass="31410">MRFLHFIQNGIRGIAVNDPADAGAGFRGFTTEDQHFPGFLDDLLRAEADLHEVQRILRGGRTIDLGNIVFLPPILRPSKIVCVGLNYADHVRETNLRAPDYPELFARFSTSLTGHEAPILRPRESTQLDFESELAFVIGRRGRRIAHANALDHVAGYSIFNDATLRDFQFRTPQWTVGKNFDSTGACGPWMVTPEDLPPGASGLAITGRLNGEVMQSSNTGMLIFDVAKLIELVSAIMTLEAGDIFITGTPGGVGLGRNPKVYMSPGDRFEVEIESIGTLANTIVED</sequence>
<evidence type="ECO:0000256" key="2">
    <source>
        <dbReference type="ARBA" id="ARBA00022723"/>
    </source>
</evidence>
<dbReference type="STRING" id="435.A0U92_15145"/>
<gene>
    <name evidence="4" type="ORF">A0U92_15145</name>
</gene>
<comment type="similarity">
    <text evidence="1">Belongs to the FAH family.</text>
</comment>
<dbReference type="EMBL" id="CP014692">
    <property type="protein sequence ID" value="AQS85879.1"/>
    <property type="molecule type" value="Genomic_DNA"/>
</dbReference>
<dbReference type="GO" id="GO:0046872">
    <property type="term" value="F:metal ion binding"/>
    <property type="evidence" value="ECO:0007669"/>
    <property type="project" value="UniProtKB-KW"/>
</dbReference>
<keyword evidence="5" id="KW-1185">Reference proteome</keyword>
<dbReference type="RefSeq" id="WP_077813886.1">
    <property type="nucleotide sequence ID" value="NZ_CP014692.1"/>
</dbReference>
<dbReference type="PANTHER" id="PTHR42796:SF4">
    <property type="entry name" value="FUMARYLACETOACETATE HYDROLASE DOMAIN-CONTAINING PROTEIN 2A"/>
    <property type="match status" value="1"/>
</dbReference>
<dbReference type="InterPro" id="IPR036663">
    <property type="entry name" value="Fumarylacetoacetase_C_sf"/>
</dbReference>
<dbReference type="PANTHER" id="PTHR42796">
    <property type="entry name" value="FUMARYLACETOACETATE HYDROLASE DOMAIN-CONTAINING PROTEIN 2A-RELATED"/>
    <property type="match status" value="1"/>
</dbReference>
<dbReference type="InterPro" id="IPR011234">
    <property type="entry name" value="Fumarylacetoacetase-like_C"/>
</dbReference>
<dbReference type="FunFam" id="3.90.850.10:FF:000002">
    <property type="entry name" value="2-hydroxyhepta-2,4-diene-1,7-dioate isomerase"/>
    <property type="match status" value="1"/>
</dbReference>
<dbReference type="OrthoDB" id="9780293at2"/>
<dbReference type="Proteomes" id="UP000188937">
    <property type="component" value="Chromosome"/>
</dbReference>
<dbReference type="SUPFAM" id="SSF56529">
    <property type="entry name" value="FAH"/>
    <property type="match status" value="1"/>
</dbReference>
<dbReference type="InterPro" id="IPR051121">
    <property type="entry name" value="FAH"/>
</dbReference>
<accession>A0A1U9KJH9</accession>
<keyword evidence="2" id="KW-0479">Metal-binding</keyword>
<evidence type="ECO:0000259" key="3">
    <source>
        <dbReference type="Pfam" id="PF01557"/>
    </source>
</evidence>
<dbReference type="Pfam" id="PF01557">
    <property type="entry name" value="FAA_hydrolase"/>
    <property type="match status" value="1"/>
</dbReference>
<evidence type="ECO:0000313" key="5">
    <source>
        <dbReference type="Proteomes" id="UP000188937"/>
    </source>
</evidence>
<dbReference type="AlphaFoldDB" id="A0A1U9KJH9"/>
<evidence type="ECO:0000256" key="1">
    <source>
        <dbReference type="ARBA" id="ARBA00010211"/>
    </source>
</evidence>
<reference evidence="4 5" key="1">
    <citation type="submission" date="2016-03" db="EMBL/GenBank/DDBJ databases">
        <title>Acetic acid bacteria sequencing.</title>
        <authorList>
            <person name="Brandt J."/>
            <person name="Jakob F."/>
            <person name="Vogel R.F."/>
        </authorList>
    </citation>
    <scope>NUCLEOTIDE SEQUENCE [LARGE SCALE GENOMIC DNA]</scope>
    <source>
        <strain evidence="4 5">TMW2.1153</strain>
    </source>
</reference>
<dbReference type="Gene3D" id="3.90.850.10">
    <property type="entry name" value="Fumarylacetoacetase-like, C-terminal domain"/>
    <property type="match status" value="1"/>
</dbReference>
<dbReference type="GO" id="GO:0019752">
    <property type="term" value="P:carboxylic acid metabolic process"/>
    <property type="evidence" value="ECO:0007669"/>
    <property type="project" value="UniProtKB-ARBA"/>
</dbReference>
<organism evidence="4 5">
    <name type="scientific">Acetobacter aceti</name>
    <dbReference type="NCBI Taxonomy" id="435"/>
    <lineage>
        <taxon>Bacteria</taxon>
        <taxon>Pseudomonadati</taxon>
        <taxon>Pseudomonadota</taxon>
        <taxon>Alphaproteobacteria</taxon>
        <taxon>Acetobacterales</taxon>
        <taxon>Acetobacteraceae</taxon>
        <taxon>Acetobacter</taxon>
        <taxon>Acetobacter subgen. Acetobacter</taxon>
    </lineage>
</organism>
<dbReference type="GO" id="GO:0016853">
    <property type="term" value="F:isomerase activity"/>
    <property type="evidence" value="ECO:0007669"/>
    <property type="project" value="UniProtKB-ARBA"/>
</dbReference>
<evidence type="ECO:0000313" key="4">
    <source>
        <dbReference type="EMBL" id="AQS85879.1"/>
    </source>
</evidence>